<dbReference type="KEGG" id="psic:J4E96_01995"/>
<name>A0A8A4ZFP8_9MICO</name>
<reference evidence="4" key="1">
    <citation type="submission" date="2021-03" db="EMBL/GenBank/DDBJ databases">
        <title>Pengzhenrongella sicca gen. nov., sp. nov., a new member of suborder Micrococcineae isolated from High-Arctic tundra soil.</title>
        <authorList>
            <person name="Peng F."/>
        </authorList>
    </citation>
    <scope>NUCLEOTIDE SEQUENCE</scope>
    <source>
        <strain evidence="4">LRZ-2</strain>
    </source>
</reference>
<evidence type="ECO:0000259" key="3">
    <source>
        <dbReference type="Pfam" id="PF13399"/>
    </source>
</evidence>
<organism evidence="4 5">
    <name type="scientific">Pengzhenrongella sicca</name>
    <dbReference type="NCBI Taxonomy" id="2819238"/>
    <lineage>
        <taxon>Bacteria</taxon>
        <taxon>Bacillati</taxon>
        <taxon>Actinomycetota</taxon>
        <taxon>Actinomycetes</taxon>
        <taxon>Micrococcales</taxon>
        <taxon>Pengzhenrongella</taxon>
    </lineage>
</organism>
<evidence type="ECO:0000313" key="4">
    <source>
        <dbReference type="EMBL" id="QTE29829.1"/>
    </source>
</evidence>
<dbReference type="RefSeq" id="WP_227424135.1">
    <property type="nucleotide sequence ID" value="NZ_CP071868.1"/>
</dbReference>
<keyword evidence="2" id="KW-0472">Membrane</keyword>
<dbReference type="AlphaFoldDB" id="A0A8A4ZFP8"/>
<proteinExistence type="predicted"/>
<dbReference type="Pfam" id="PF13399">
    <property type="entry name" value="LytR_C"/>
    <property type="match status" value="1"/>
</dbReference>
<feature type="region of interest" description="Disordered" evidence="1">
    <location>
        <begin position="68"/>
        <end position="100"/>
    </location>
</feature>
<keyword evidence="2" id="KW-0812">Transmembrane</keyword>
<keyword evidence="2" id="KW-1133">Transmembrane helix</keyword>
<dbReference type="Gene3D" id="3.30.70.2390">
    <property type="match status" value="1"/>
</dbReference>
<dbReference type="InterPro" id="IPR027381">
    <property type="entry name" value="LytR/CpsA/Psr_C"/>
</dbReference>
<feature type="domain" description="LytR/CpsA/Psr regulator C-terminal" evidence="3">
    <location>
        <begin position="114"/>
        <end position="200"/>
    </location>
</feature>
<feature type="transmembrane region" description="Helical" evidence="2">
    <location>
        <begin position="37"/>
        <end position="57"/>
    </location>
</feature>
<gene>
    <name evidence="4" type="ORF">J4E96_01995</name>
</gene>
<accession>A0A8A4ZFP8</accession>
<evidence type="ECO:0000256" key="1">
    <source>
        <dbReference type="SAM" id="MobiDB-lite"/>
    </source>
</evidence>
<protein>
    <submittedName>
        <fullName evidence="4">LytR C-terminal domain-containing protein</fullName>
    </submittedName>
</protein>
<evidence type="ECO:0000256" key="2">
    <source>
        <dbReference type="SAM" id="Phobius"/>
    </source>
</evidence>
<evidence type="ECO:0000313" key="5">
    <source>
        <dbReference type="Proteomes" id="UP000663937"/>
    </source>
</evidence>
<dbReference type="Proteomes" id="UP000663937">
    <property type="component" value="Chromosome"/>
</dbReference>
<dbReference type="EMBL" id="CP071868">
    <property type="protein sequence ID" value="QTE29829.1"/>
    <property type="molecule type" value="Genomic_DNA"/>
</dbReference>
<sequence length="202" mass="20864">MTKGDYPYPADEFDSVELVSGPRGVHRTPRSRWSKTWPFLLVLVLFPALAYGAVTYWSQLDDGADAGATTTTDTGTASDTATDEATATETEPAVETPADPVVETPAPIPADLSTPVVVFNATSTSGLAAGAVGVLEDAGWTDASATDYTGGGLDTSTVRYSVADLQTTAQAAADALGITTVELVEGDAIDGLEIVLESDFEP</sequence>
<keyword evidence="5" id="KW-1185">Reference proteome</keyword>